<gene>
    <name evidence="1" type="ORF">RRF57_009839</name>
</gene>
<reference evidence="1 2" key="1">
    <citation type="submission" date="2023-10" db="EMBL/GenBank/DDBJ databases">
        <title>Draft genome sequence of Xylaria bambusicola isolate GMP-LS, the root and basal stem rot pathogen of sugarcane in Indonesia.</title>
        <authorList>
            <person name="Selvaraj P."/>
            <person name="Muralishankar V."/>
            <person name="Muruganantham S."/>
            <person name="Sp S."/>
            <person name="Haryani S."/>
            <person name="Lau K.J.X."/>
            <person name="Naqvi N.I."/>
        </authorList>
    </citation>
    <scope>NUCLEOTIDE SEQUENCE [LARGE SCALE GENOMIC DNA]</scope>
    <source>
        <strain evidence="1">GMP-LS</strain>
    </source>
</reference>
<evidence type="ECO:0000313" key="2">
    <source>
        <dbReference type="Proteomes" id="UP001305414"/>
    </source>
</evidence>
<keyword evidence="2" id="KW-1185">Reference proteome</keyword>
<proteinExistence type="predicted"/>
<dbReference type="AlphaFoldDB" id="A0AAN7UKA7"/>
<organism evidence="1 2">
    <name type="scientific">Xylaria bambusicola</name>
    <dbReference type="NCBI Taxonomy" id="326684"/>
    <lineage>
        <taxon>Eukaryota</taxon>
        <taxon>Fungi</taxon>
        <taxon>Dikarya</taxon>
        <taxon>Ascomycota</taxon>
        <taxon>Pezizomycotina</taxon>
        <taxon>Sordariomycetes</taxon>
        <taxon>Xylariomycetidae</taxon>
        <taxon>Xylariales</taxon>
        <taxon>Xylariaceae</taxon>
        <taxon>Xylaria</taxon>
    </lineage>
</organism>
<evidence type="ECO:0000313" key="1">
    <source>
        <dbReference type="EMBL" id="KAK5634125.1"/>
    </source>
</evidence>
<name>A0AAN7UKA7_9PEZI</name>
<sequence>MSRNAPIRAVFKEQAAVDLTFIQISLLIARVHNVGGARGLLQDADLVLAAAGVIIGQRRGNGLERLITLGVVYLQGTIVTHNAQLHRVEGNRAQKSTLMAKFCHAVSSMAVDQTSVFCRLSTLKVFLFPDLPINVPVWKLNWLAL</sequence>
<dbReference type="EMBL" id="JAWHQM010000038">
    <property type="protein sequence ID" value="KAK5634125.1"/>
    <property type="molecule type" value="Genomic_DNA"/>
</dbReference>
<protein>
    <submittedName>
        <fullName evidence="1">Uncharacterized protein</fullName>
    </submittedName>
</protein>
<dbReference type="Proteomes" id="UP001305414">
    <property type="component" value="Unassembled WGS sequence"/>
</dbReference>
<accession>A0AAN7UKA7</accession>
<comment type="caution">
    <text evidence="1">The sequence shown here is derived from an EMBL/GenBank/DDBJ whole genome shotgun (WGS) entry which is preliminary data.</text>
</comment>